<dbReference type="AlphaFoldDB" id="A0A068WCH8"/>
<reference evidence="1" key="2">
    <citation type="submission" date="2014-06" db="EMBL/GenBank/DDBJ databases">
        <authorList>
            <person name="Aslett M."/>
        </authorList>
    </citation>
    <scope>NUCLEOTIDE SEQUENCE</scope>
</reference>
<evidence type="ECO:0000313" key="1">
    <source>
        <dbReference type="EMBL" id="CDS15297.1"/>
    </source>
</evidence>
<evidence type="ECO:0000313" key="3">
    <source>
        <dbReference type="WBParaSite" id="EgrG_002015800"/>
    </source>
</evidence>
<reference evidence="1 2" key="1">
    <citation type="journal article" date="2013" name="Nature">
        <title>The genomes of four tapeworm species reveal adaptations to parasitism.</title>
        <authorList>
            <person name="Tsai I.J."/>
            <person name="Zarowiecki M."/>
            <person name="Holroyd N."/>
            <person name="Garciarrubio A."/>
            <person name="Sanchez-Flores A."/>
            <person name="Brooks K.L."/>
            <person name="Tracey A."/>
            <person name="Bobes R.J."/>
            <person name="Fragoso G."/>
            <person name="Sciutto E."/>
            <person name="Aslett M."/>
            <person name="Beasley H."/>
            <person name="Bennett H.M."/>
            <person name="Cai J."/>
            <person name="Camicia F."/>
            <person name="Clark R."/>
            <person name="Cucher M."/>
            <person name="De Silva N."/>
            <person name="Day T.A."/>
            <person name="Deplazes P."/>
            <person name="Estrada K."/>
            <person name="Fernandez C."/>
            <person name="Holland P.W."/>
            <person name="Hou J."/>
            <person name="Hu S."/>
            <person name="Huckvale T."/>
            <person name="Hung S.S."/>
            <person name="Kamenetzky L."/>
            <person name="Keane J.A."/>
            <person name="Kiss F."/>
            <person name="Koziol U."/>
            <person name="Lambert O."/>
            <person name="Liu K."/>
            <person name="Luo X."/>
            <person name="Luo Y."/>
            <person name="Macchiaroli N."/>
            <person name="Nichol S."/>
            <person name="Paps J."/>
            <person name="Parkinson J."/>
            <person name="Pouchkina-Stantcheva N."/>
            <person name="Riddiford N."/>
            <person name="Rosenzvit M."/>
            <person name="Salinas G."/>
            <person name="Wasmuth J.D."/>
            <person name="Zamanian M."/>
            <person name="Zheng Y."/>
            <person name="Cai X."/>
            <person name="Soberon X."/>
            <person name="Olson P.D."/>
            <person name="Laclette J.P."/>
            <person name="Brehm K."/>
            <person name="Berriman M."/>
            <person name="Garciarrubio A."/>
            <person name="Bobes R.J."/>
            <person name="Fragoso G."/>
            <person name="Sanchez-Flores A."/>
            <person name="Estrada K."/>
            <person name="Cevallos M.A."/>
            <person name="Morett E."/>
            <person name="Gonzalez V."/>
            <person name="Portillo T."/>
            <person name="Ochoa-Leyva A."/>
            <person name="Jose M.V."/>
            <person name="Sciutto E."/>
            <person name="Landa A."/>
            <person name="Jimenez L."/>
            <person name="Valdes V."/>
            <person name="Carrero J.C."/>
            <person name="Larralde C."/>
            <person name="Morales-Montor J."/>
            <person name="Limon-Lason J."/>
            <person name="Soberon X."/>
            <person name="Laclette J.P."/>
        </authorList>
    </citation>
    <scope>NUCLEOTIDE SEQUENCE [LARGE SCALE GENOMIC DNA]</scope>
</reference>
<dbReference type="EMBL" id="LK028576">
    <property type="protein sequence ID" value="CDS15297.1"/>
    <property type="molecule type" value="Genomic_DNA"/>
</dbReference>
<evidence type="ECO:0000313" key="2">
    <source>
        <dbReference type="Proteomes" id="UP000492820"/>
    </source>
</evidence>
<sequence>MPLRLVIHQQAQRFAIASGLDVLPLQATLFPTDEQMSPKIFAALKSSQTGSLEDTSSITSIRSKPYLMMRYGRKTMDR</sequence>
<proteinExistence type="predicted"/>
<accession>A0A068WCH8</accession>
<protein>
    <submittedName>
        <fullName evidence="3">LysR_substrate domain-containing protein</fullName>
    </submittedName>
</protein>
<dbReference type="WBParaSite" id="EgrG_002015800">
    <property type="protein sequence ID" value="EgrG_002015800"/>
    <property type="gene ID" value="EgrG_002015800"/>
</dbReference>
<dbReference type="Proteomes" id="UP000492820">
    <property type="component" value="Unassembled WGS sequence"/>
</dbReference>
<reference evidence="3" key="3">
    <citation type="submission" date="2020-10" db="UniProtKB">
        <authorList>
            <consortium name="WormBaseParasite"/>
        </authorList>
    </citation>
    <scope>IDENTIFICATION</scope>
</reference>
<name>A0A068WCH8_ECHGR</name>
<organism evidence="1">
    <name type="scientific">Echinococcus granulosus</name>
    <name type="common">Hydatid tapeworm</name>
    <dbReference type="NCBI Taxonomy" id="6210"/>
    <lineage>
        <taxon>Eukaryota</taxon>
        <taxon>Metazoa</taxon>
        <taxon>Spiralia</taxon>
        <taxon>Lophotrochozoa</taxon>
        <taxon>Platyhelminthes</taxon>
        <taxon>Cestoda</taxon>
        <taxon>Eucestoda</taxon>
        <taxon>Cyclophyllidea</taxon>
        <taxon>Taeniidae</taxon>
        <taxon>Echinococcus</taxon>
        <taxon>Echinococcus granulosus group</taxon>
    </lineage>
</organism>
<gene>
    <name evidence="1" type="ORF">EgrG_002015800</name>
</gene>